<sequence>MSQKIVLGYSGGLDTTVMIKWLSEKYDAKIVTVTVDVGQREDLNEIEERAYHAGAQKHVSFDCKKEFYEDYVKKAIKANALYQGEYPLSTALARPLIAKKLVQVAREEGADAVAHGCTGKGNDQIRFEVSIKALDPKLRVYAPVRDWGLTRDAEIEYAKKKGLNINPKSKVYSVDQNLWGRSIEGGVLEDLSQAVPKDALEWVVPLEETPDEPAFVTVKFKQGVPVALNDLTDGVQIVRFLNTLAGKHGFGLVDHVEDRVVGIKSREVYEVPAALALIKAHRELEKLTLNTHQLRLKPFLEAEWARLVYSGLWFDPLRENLDAFIESTQKAVEGEVELKLFKGSCSVVSRKSPNSLYKLSLATYSSESSFDQSLAKGFTEIWGLPTILSTLKVDGA</sequence>
<feature type="binding site" evidence="9">
    <location>
        <position position="126"/>
    </location>
    <ligand>
        <name>L-citrulline</name>
        <dbReference type="ChEBI" id="CHEBI:57743"/>
    </ligand>
</feature>
<evidence type="ECO:0000256" key="7">
    <source>
        <dbReference type="ARBA" id="ARBA00022741"/>
    </source>
</evidence>
<name>A0A2R6A9I9_9ARCH</name>
<keyword evidence="7 9" id="KW-0547">Nucleotide-binding</keyword>
<comment type="caution">
    <text evidence="12">The sequence shown here is derived from an EMBL/GenBank/DDBJ whole genome shotgun (WGS) entry which is preliminary data.</text>
</comment>
<evidence type="ECO:0000256" key="8">
    <source>
        <dbReference type="ARBA" id="ARBA00022840"/>
    </source>
</evidence>
<dbReference type="EMBL" id="NEXC01000037">
    <property type="protein sequence ID" value="PSN83091.1"/>
    <property type="molecule type" value="Genomic_DNA"/>
</dbReference>
<dbReference type="HAMAP" id="MF_00005">
    <property type="entry name" value="Arg_succ_synth_type1"/>
    <property type="match status" value="1"/>
</dbReference>
<keyword evidence="4 9" id="KW-0055">Arginine biosynthesis</keyword>
<dbReference type="Pfam" id="PF00764">
    <property type="entry name" value="Arginosuc_synth"/>
    <property type="match status" value="1"/>
</dbReference>
<keyword evidence="8 9" id="KW-0067">ATP-binding</keyword>
<feature type="binding site" evidence="9">
    <location>
        <position position="182"/>
    </location>
    <ligand>
        <name>L-citrulline</name>
        <dbReference type="ChEBI" id="CHEBI:57743"/>
    </ligand>
</feature>
<comment type="caution">
    <text evidence="9">Lacks conserved residue(s) required for the propagation of feature annotation.</text>
</comment>
<evidence type="ECO:0000256" key="9">
    <source>
        <dbReference type="HAMAP-Rule" id="MF_00005"/>
    </source>
</evidence>
<gene>
    <name evidence="9" type="primary">argG</name>
    <name evidence="12" type="ORF">B9Q01_05980</name>
</gene>
<comment type="subcellular location">
    <subcellularLocation>
        <location evidence="9">Cytoplasm</location>
    </subcellularLocation>
</comment>
<dbReference type="Pfam" id="PF20979">
    <property type="entry name" value="Arginosuc_syn_C"/>
    <property type="match status" value="1"/>
</dbReference>
<feature type="binding site" evidence="9">
    <location>
        <begin position="8"/>
        <end position="16"/>
    </location>
    <ligand>
        <name>ATP</name>
        <dbReference type="ChEBI" id="CHEBI:30616"/>
    </ligand>
</feature>
<dbReference type="InterPro" id="IPR024074">
    <property type="entry name" value="AS_cat/multimer_dom_body"/>
</dbReference>
<keyword evidence="9" id="KW-0963">Cytoplasm</keyword>
<evidence type="ECO:0000259" key="10">
    <source>
        <dbReference type="Pfam" id="PF00764"/>
    </source>
</evidence>
<keyword evidence="6 9" id="KW-0028">Amino-acid biosynthesis</keyword>
<comment type="catalytic activity">
    <reaction evidence="9">
        <text>L-citrulline + L-aspartate + ATP = 2-(N(omega)-L-arginino)succinate + AMP + diphosphate + H(+)</text>
        <dbReference type="Rhea" id="RHEA:10932"/>
        <dbReference type="ChEBI" id="CHEBI:15378"/>
        <dbReference type="ChEBI" id="CHEBI:29991"/>
        <dbReference type="ChEBI" id="CHEBI:30616"/>
        <dbReference type="ChEBI" id="CHEBI:33019"/>
        <dbReference type="ChEBI" id="CHEBI:57472"/>
        <dbReference type="ChEBI" id="CHEBI:57743"/>
        <dbReference type="ChEBI" id="CHEBI:456215"/>
        <dbReference type="EC" id="6.3.4.5"/>
    </reaction>
</comment>
<dbReference type="GO" id="GO:0005737">
    <property type="term" value="C:cytoplasm"/>
    <property type="evidence" value="ECO:0007669"/>
    <property type="project" value="UniProtKB-SubCell"/>
</dbReference>
<dbReference type="InterPro" id="IPR014729">
    <property type="entry name" value="Rossmann-like_a/b/a_fold"/>
</dbReference>
<accession>A0A2R6A9I9</accession>
<feature type="binding site" evidence="9">
    <location>
        <position position="173"/>
    </location>
    <ligand>
        <name>L-citrulline</name>
        <dbReference type="ChEBI" id="CHEBI:57743"/>
    </ligand>
</feature>
<dbReference type="UniPathway" id="UPA00068">
    <property type="reaction ID" value="UER00113"/>
</dbReference>
<feature type="domain" description="Arginosuccinate synthase-like N-terminal" evidence="10">
    <location>
        <begin position="4"/>
        <end position="163"/>
    </location>
</feature>
<feature type="binding site" evidence="9">
    <location>
        <position position="122"/>
    </location>
    <ligand>
        <name>L-aspartate</name>
        <dbReference type="ChEBI" id="CHEBI:29991"/>
    </ligand>
</feature>
<comment type="similarity">
    <text evidence="9">Belongs to the argininosuccinate synthase family. Type 1 subfamily.</text>
</comment>
<dbReference type="Gene3D" id="1.20.5.470">
    <property type="entry name" value="Single helix bin"/>
    <property type="match status" value="1"/>
</dbReference>
<feature type="binding site" evidence="9">
    <location>
        <position position="116"/>
    </location>
    <ligand>
        <name>ATP</name>
        <dbReference type="ChEBI" id="CHEBI:30616"/>
    </ligand>
</feature>
<evidence type="ECO:0000256" key="1">
    <source>
        <dbReference type="ARBA" id="ARBA00004967"/>
    </source>
</evidence>
<keyword evidence="5 9" id="KW-0436">Ligase</keyword>
<organism evidence="12 13">
    <name type="scientific">Candidatus Marsarchaeota G1 archaeon OSP_D</name>
    <dbReference type="NCBI Taxonomy" id="1978155"/>
    <lineage>
        <taxon>Archaea</taxon>
        <taxon>Candidatus Marsarchaeota</taxon>
        <taxon>Candidatus Marsarchaeota group 1</taxon>
    </lineage>
</organism>
<feature type="binding site" evidence="9">
    <location>
        <position position="118"/>
    </location>
    <ligand>
        <name>L-aspartate</name>
        <dbReference type="ChEBI" id="CHEBI:29991"/>
    </ligand>
</feature>
<comment type="pathway">
    <text evidence="1 9">Amino-acid biosynthesis; L-arginine biosynthesis; L-arginine from L-ornithine and carbamoyl phosphate: step 2/3.</text>
</comment>
<evidence type="ECO:0000313" key="12">
    <source>
        <dbReference type="EMBL" id="PSN83091.1"/>
    </source>
</evidence>
<dbReference type="AlphaFoldDB" id="A0A2R6A9I9"/>
<dbReference type="InterPro" id="IPR048267">
    <property type="entry name" value="Arginosuc_syn_N"/>
</dbReference>
<evidence type="ECO:0000256" key="6">
    <source>
        <dbReference type="ARBA" id="ARBA00022605"/>
    </source>
</evidence>
<feature type="domain" description="Arginosuccinate synthase C-terminal" evidence="11">
    <location>
        <begin position="172"/>
        <end position="386"/>
    </location>
</feature>
<dbReference type="Gene3D" id="3.40.50.620">
    <property type="entry name" value="HUPs"/>
    <property type="match status" value="1"/>
</dbReference>
<dbReference type="Gene3D" id="3.90.1260.10">
    <property type="entry name" value="Argininosuccinate synthetase, chain A, domain 2"/>
    <property type="match status" value="1"/>
</dbReference>
<dbReference type="GO" id="GO:0005524">
    <property type="term" value="F:ATP binding"/>
    <property type="evidence" value="ECO:0007669"/>
    <property type="project" value="UniProtKB-UniRule"/>
</dbReference>
<comment type="subunit">
    <text evidence="2 9">Homotetramer.</text>
</comment>
<dbReference type="GO" id="GO:0004055">
    <property type="term" value="F:argininosuccinate synthase activity"/>
    <property type="evidence" value="ECO:0007669"/>
    <property type="project" value="UniProtKB-UniRule"/>
</dbReference>
<reference evidence="12 13" key="1">
    <citation type="submission" date="2017-04" db="EMBL/GenBank/DDBJ databases">
        <title>Novel microbial lineages endemic to geothermal iron-oxide mats fill important gaps in the evolutionary history of Archaea.</title>
        <authorList>
            <person name="Jay Z.J."/>
            <person name="Beam J.P."/>
            <person name="Dlakic M."/>
            <person name="Rusch D.B."/>
            <person name="Kozubal M.A."/>
            <person name="Inskeep W.P."/>
        </authorList>
    </citation>
    <scope>NUCLEOTIDE SEQUENCE [LARGE SCALE GENOMIC DNA]</scope>
    <source>
        <strain evidence="12">OSP_D</strain>
    </source>
</reference>
<evidence type="ECO:0000313" key="13">
    <source>
        <dbReference type="Proteomes" id="UP000240880"/>
    </source>
</evidence>
<dbReference type="CDD" id="cd01999">
    <property type="entry name" value="ASS"/>
    <property type="match status" value="1"/>
</dbReference>
<evidence type="ECO:0000256" key="3">
    <source>
        <dbReference type="ARBA" id="ARBA00012286"/>
    </source>
</evidence>
<feature type="binding site" evidence="9">
    <location>
        <position position="123"/>
    </location>
    <ligand>
        <name>L-aspartate</name>
        <dbReference type="ChEBI" id="CHEBI:29991"/>
    </ligand>
</feature>
<dbReference type="GO" id="GO:0000050">
    <property type="term" value="P:urea cycle"/>
    <property type="evidence" value="ECO:0007669"/>
    <property type="project" value="TreeGrafter"/>
</dbReference>
<dbReference type="NCBIfam" id="NF001770">
    <property type="entry name" value="PRK00509.1"/>
    <property type="match status" value="1"/>
</dbReference>
<evidence type="ECO:0000256" key="2">
    <source>
        <dbReference type="ARBA" id="ARBA00011881"/>
    </source>
</evidence>
<evidence type="ECO:0000259" key="11">
    <source>
        <dbReference type="Pfam" id="PF20979"/>
    </source>
</evidence>
<evidence type="ECO:0000256" key="5">
    <source>
        <dbReference type="ARBA" id="ARBA00022598"/>
    </source>
</evidence>
<dbReference type="SUPFAM" id="SSF52402">
    <property type="entry name" value="Adenine nucleotide alpha hydrolases-like"/>
    <property type="match status" value="1"/>
</dbReference>
<dbReference type="PANTHER" id="PTHR11587:SF2">
    <property type="entry name" value="ARGININOSUCCINATE SYNTHASE"/>
    <property type="match status" value="1"/>
</dbReference>
<feature type="binding site" evidence="9">
    <location>
        <position position="86"/>
    </location>
    <ligand>
        <name>L-citrulline</name>
        <dbReference type="ChEBI" id="CHEBI:57743"/>
    </ligand>
</feature>
<dbReference type="InterPro" id="IPR048268">
    <property type="entry name" value="Arginosuc_syn_C"/>
</dbReference>
<dbReference type="InterPro" id="IPR018223">
    <property type="entry name" value="Arginosuc_synth_CS"/>
</dbReference>
<protein>
    <recommendedName>
        <fullName evidence="3 9">Argininosuccinate synthase</fullName>
        <ecNumber evidence="3 9">6.3.4.5</ecNumber>
    </recommendedName>
    <alternativeName>
        <fullName evidence="9">Citrulline--aspartate ligase</fullName>
    </alternativeName>
</protein>
<dbReference type="NCBIfam" id="TIGR00032">
    <property type="entry name" value="argG"/>
    <property type="match status" value="1"/>
</dbReference>
<proteinExistence type="inferred from homology"/>
<dbReference type="FunFam" id="3.40.50.620:FF:000019">
    <property type="entry name" value="Argininosuccinate synthase"/>
    <property type="match status" value="1"/>
</dbReference>
<dbReference type="EC" id="6.3.4.5" evidence="3 9"/>
<evidence type="ECO:0000256" key="4">
    <source>
        <dbReference type="ARBA" id="ARBA00022571"/>
    </source>
</evidence>
<dbReference type="Proteomes" id="UP000240880">
    <property type="component" value="Unassembled WGS sequence"/>
</dbReference>
<dbReference type="FunFam" id="3.90.1260.10:FF:000007">
    <property type="entry name" value="Argininosuccinate synthase"/>
    <property type="match status" value="1"/>
</dbReference>
<dbReference type="SUPFAM" id="SSF69864">
    <property type="entry name" value="Argininosuccinate synthetase, C-terminal domain"/>
    <property type="match status" value="1"/>
</dbReference>
<feature type="binding site" evidence="9">
    <location>
        <position position="122"/>
    </location>
    <ligand>
        <name>L-citrulline</name>
        <dbReference type="ChEBI" id="CHEBI:57743"/>
    </ligand>
</feature>
<dbReference type="GO" id="GO:0006526">
    <property type="term" value="P:L-arginine biosynthetic process"/>
    <property type="evidence" value="ECO:0007669"/>
    <property type="project" value="UniProtKB-UniRule"/>
</dbReference>
<feature type="binding site" evidence="9">
    <location>
        <position position="257"/>
    </location>
    <ligand>
        <name>L-citrulline</name>
        <dbReference type="ChEBI" id="CHEBI:57743"/>
    </ligand>
</feature>
<dbReference type="InterPro" id="IPR001518">
    <property type="entry name" value="Arginosuc_synth"/>
</dbReference>
<dbReference type="InterPro" id="IPR023434">
    <property type="entry name" value="Arginosuc_synth_type_1_subfam"/>
</dbReference>
<dbReference type="GO" id="GO:0000053">
    <property type="term" value="P:argininosuccinate metabolic process"/>
    <property type="evidence" value="ECO:0007669"/>
    <property type="project" value="TreeGrafter"/>
</dbReference>
<feature type="binding site" evidence="9">
    <location>
        <position position="269"/>
    </location>
    <ligand>
        <name>L-citrulline</name>
        <dbReference type="ChEBI" id="CHEBI:57743"/>
    </ligand>
</feature>
<dbReference type="PROSITE" id="PS00565">
    <property type="entry name" value="ARGININOSUCCIN_SYN_2"/>
    <property type="match status" value="1"/>
</dbReference>
<dbReference type="PANTHER" id="PTHR11587">
    <property type="entry name" value="ARGININOSUCCINATE SYNTHASE"/>
    <property type="match status" value="1"/>
</dbReference>